<dbReference type="Proteomes" id="UP001279734">
    <property type="component" value="Unassembled WGS sequence"/>
</dbReference>
<evidence type="ECO:0000313" key="1">
    <source>
        <dbReference type="EMBL" id="GMH15577.1"/>
    </source>
</evidence>
<gene>
    <name evidence="1" type="ORF">Nepgr_017418</name>
</gene>
<evidence type="ECO:0000313" key="2">
    <source>
        <dbReference type="Proteomes" id="UP001279734"/>
    </source>
</evidence>
<keyword evidence="2" id="KW-1185">Reference proteome</keyword>
<comment type="caution">
    <text evidence="1">The sequence shown here is derived from an EMBL/GenBank/DDBJ whole genome shotgun (WGS) entry which is preliminary data.</text>
</comment>
<reference evidence="1" key="1">
    <citation type="submission" date="2023-05" db="EMBL/GenBank/DDBJ databases">
        <title>Nepenthes gracilis genome sequencing.</title>
        <authorList>
            <person name="Fukushima K."/>
        </authorList>
    </citation>
    <scope>NUCLEOTIDE SEQUENCE</scope>
    <source>
        <strain evidence="1">SING2019-196</strain>
    </source>
</reference>
<dbReference type="EMBL" id="BSYO01000015">
    <property type="protein sequence ID" value="GMH15577.1"/>
    <property type="molecule type" value="Genomic_DNA"/>
</dbReference>
<accession>A0AAD3SR33</accession>
<organism evidence="1 2">
    <name type="scientific">Nepenthes gracilis</name>
    <name type="common">Slender pitcher plant</name>
    <dbReference type="NCBI Taxonomy" id="150966"/>
    <lineage>
        <taxon>Eukaryota</taxon>
        <taxon>Viridiplantae</taxon>
        <taxon>Streptophyta</taxon>
        <taxon>Embryophyta</taxon>
        <taxon>Tracheophyta</taxon>
        <taxon>Spermatophyta</taxon>
        <taxon>Magnoliopsida</taxon>
        <taxon>eudicotyledons</taxon>
        <taxon>Gunneridae</taxon>
        <taxon>Pentapetalae</taxon>
        <taxon>Caryophyllales</taxon>
        <taxon>Nepenthaceae</taxon>
        <taxon>Nepenthes</taxon>
    </lineage>
</organism>
<sequence length="172" mass="18306">MLRFSRSASLVCKGYAVKMLVLRAVCSGCREAGCQAAISNLGSCYVRWSLAICSHYDGCNLEYDAPLQWLTADYCEVSLSTGCATALVAAKGLFSGAAGSCYSLILGCSYVAENCCIRIASPTQDLSGNLDPLTLLLSFRLVISDDLGLAWCRGLTQTIMPVWTCACAILIS</sequence>
<protein>
    <submittedName>
        <fullName evidence="1">Uncharacterized protein</fullName>
    </submittedName>
</protein>
<name>A0AAD3SR33_NEPGR</name>
<proteinExistence type="predicted"/>
<dbReference type="AlphaFoldDB" id="A0AAD3SR33"/>